<sequence length="169" mass="18554">MTPIQRDLARHALGLPNARCRSYRNHFGGPRGEDLEAWSALVADGLARRFGGSSLTGGDDCYVLTRKGALQALVKNEQLDPEDFPSPEMVAALRRLSETGTATHWIAKACSLDTAAARRFLKRLAKEGFVEGIVGSNDWAVRTWRITPRGQCALRTFDKRAAVAEFGQP</sequence>
<evidence type="ECO:0000313" key="1">
    <source>
        <dbReference type="EMBL" id="QZN99499.1"/>
    </source>
</evidence>
<organism evidence="1 2">
    <name type="scientific">Chenggangzhangella methanolivorans</name>
    <dbReference type="NCBI Taxonomy" id="1437009"/>
    <lineage>
        <taxon>Bacteria</taxon>
        <taxon>Pseudomonadati</taxon>
        <taxon>Pseudomonadota</taxon>
        <taxon>Alphaproteobacteria</taxon>
        <taxon>Hyphomicrobiales</taxon>
        <taxon>Methylopilaceae</taxon>
        <taxon>Chenggangzhangella</taxon>
    </lineage>
</organism>
<dbReference type="InterPro" id="IPR036390">
    <property type="entry name" value="WH_DNA-bd_sf"/>
</dbReference>
<gene>
    <name evidence="1" type="ORF">K6K41_22765</name>
</gene>
<dbReference type="Proteomes" id="UP000825701">
    <property type="component" value="Chromosome"/>
</dbReference>
<proteinExistence type="predicted"/>
<dbReference type="SUPFAM" id="SSF46785">
    <property type="entry name" value="Winged helix' DNA-binding domain"/>
    <property type="match status" value="1"/>
</dbReference>
<accession>A0A9E6R7Z1</accession>
<dbReference type="InterPro" id="IPR036388">
    <property type="entry name" value="WH-like_DNA-bd_sf"/>
</dbReference>
<dbReference type="AlphaFoldDB" id="A0A9E6R7Z1"/>
<keyword evidence="2" id="KW-1185">Reference proteome</keyword>
<dbReference type="Gene3D" id="1.10.10.10">
    <property type="entry name" value="Winged helix-like DNA-binding domain superfamily/Winged helix DNA-binding domain"/>
    <property type="match status" value="1"/>
</dbReference>
<name>A0A9E6R7Z1_9HYPH</name>
<dbReference type="EMBL" id="CP081869">
    <property type="protein sequence ID" value="QZN99499.1"/>
    <property type="molecule type" value="Genomic_DNA"/>
</dbReference>
<reference evidence="1" key="1">
    <citation type="submission" date="2021-08" db="EMBL/GenBank/DDBJ databases">
        <authorList>
            <person name="Zhang H."/>
            <person name="Xu M."/>
            <person name="Yu Z."/>
            <person name="Yang L."/>
            <person name="Cai Y."/>
        </authorList>
    </citation>
    <scope>NUCLEOTIDE SEQUENCE</scope>
    <source>
        <strain evidence="1">CHL1</strain>
    </source>
</reference>
<evidence type="ECO:0000313" key="2">
    <source>
        <dbReference type="Proteomes" id="UP000825701"/>
    </source>
</evidence>
<dbReference type="KEGG" id="cmet:K6K41_22765"/>
<protein>
    <submittedName>
        <fullName evidence="1">Uncharacterized protein</fullName>
    </submittedName>
</protein>
<dbReference type="RefSeq" id="WP_261402580.1">
    <property type="nucleotide sequence ID" value="NZ_CP081869.1"/>
</dbReference>